<feature type="domain" description="Zinc finger DksA/TraR C4-type" evidence="6">
    <location>
        <begin position="169"/>
        <end position="195"/>
    </location>
</feature>
<protein>
    <submittedName>
        <fullName evidence="7">General stress protein 16O</fullName>
    </submittedName>
</protein>
<sequence length="266" mass="30115" precursor="true">MAKKAKKTSKGKKKTAKKKAVKKKVAKKKAKKKKAVKKKTAKKKKKKAKKAAKKKAKGASMKKAGKKKASAKKKRRTKKTHLTAADLRKYRELLLIKRKELFGDVNSIESGALRTSGRDSTGNLSNMPIHMADLGSDNFEQDFALGLMDSERKLLYEIDSALQRIEDKTYGICEGTGQPIPKARLNASPWARYCVQYQEMVEKGLVEEGEMVDFGEKETDLDEETIDELEEENIYGEEGFEEDEEEDADIDVENLGEYGYEEEEEY</sequence>
<proteinExistence type="predicted"/>
<dbReference type="GO" id="GO:0008270">
    <property type="term" value="F:zinc ion binding"/>
    <property type="evidence" value="ECO:0007669"/>
    <property type="project" value="UniProtKB-KW"/>
</dbReference>
<evidence type="ECO:0000256" key="5">
    <source>
        <dbReference type="SAM" id="MobiDB-lite"/>
    </source>
</evidence>
<dbReference type="InterPro" id="IPR020458">
    <property type="entry name" value="Znf_DskA_TraR_CS"/>
</dbReference>
<name>A0A1U9NPL5_9BACT</name>
<feature type="compositionally biased region" description="Basic residues" evidence="5">
    <location>
        <begin position="1"/>
        <end position="57"/>
    </location>
</feature>
<dbReference type="RefSeq" id="WP_205847914.1">
    <property type="nucleotide sequence ID" value="NZ_CP019791.1"/>
</dbReference>
<evidence type="ECO:0000313" key="8">
    <source>
        <dbReference type="Proteomes" id="UP000189674"/>
    </source>
</evidence>
<feature type="compositionally biased region" description="Basic residues" evidence="5">
    <location>
        <begin position="63"/>
        <end position="81"/>
    </location>
</feature>
<dbReference type="Pfam" id="PF01258">
    <property type="entry name" value="zf-dskA_traR"/>
    <property type="match status" value="1"/>
</dbReference>
<dbReference type="EMBL" id="CP019791">
    <property type="protein sequence ID" value="AQT69727.1"/>
    <property type="molecule type" value="Genomic_DNA"/>
</dbReference>
<dbReference type="PROSITE" id="PS51128">
    <property type="entry name" value="ZF_DKSA_2"/>
    <property type="match status" value="1"/>
</dbReference>
<dbReference type="STRING" id="1936003.STSP2_02923"/>
<keyword evidence="1" id="KW-0479">Metal-binding</keyword>
<feature type="region of interest" description="Disordered" evidence="5">
    <location>
        <begin position="1"/>
        <end position="83"/>
    </location>
</feature>
<evidence type="ECO:0000256" key="3">
    <source>
        <dbReference type="ARBA" id="ARBA00022833"/>
    </source>
</evidence>
<feature type="region of interest" description="Disordered" evidence="5">
    <location>
        <begin position="216"/>
        <end position="266"/>
    </location>
</feature>
<evidence type="ECO:0000256" key="1">
    <source>
        <dbReference type="ARBA" id="ARBA00022723"/>
    </source>
</evidence>
<dbReference type="Proteomes" id="UP000189674">
    <property type="component" value="Chromosome"/>
</dbReference>
<reference evidence="8" key="1">
    <citation type="submission" date="2017-02" db="EMBL/GenBank/DDBJ databases">
        <title>Comparative genomics and description of representatives of a novel lineage of planctomycetes thriving in anoxic sediments.</title>
        <authorList>
            <person name="Spring S."/>
            <person name="Bunk B."/>
            <person name="Sproer C."/>
        </authorList>
    </citation>
    <scope>NUCLEOTIDE SEQUENCE [LARGE SCALE GENOMIC DNA]</scope>
    <source>
        <strain evidence="8">ST-NAGAB-D1</strain>
    </source>
</reference>
<dbReference type="AlphaFoldDB" id="A0A1U9NPL5"/>
<dbReference type="PROSITE" id="PS01102">
    <property type="entry name" value="ZF_DKSA_1"/>
    <property type="match status" value="1"/>
</dbReference>
<dbReference type="SUPFAM" id="SSF109635">
    <property type="entry name" value="DnaK suppressor protein DksA, alpha-hairpin domain"/>
    <property type="match status" value="1"/>
</dbReference>
<dbReference type="PANTHER" id="PTHR33823">
    <property type="entry name" value="RNA POLYMERASE-BINDING TRANSCRIPTION FACTOR DKSA-RELATED"/>
    <property type="match status" value="1"/>
</dbReference>
<dbReference type="KEGG" id="alus:STSP2_02923"/>
<dbReference type="InterPro" id="IPR037187">
    <property type="entry name" value="DnaK_N"/>
</dbReference>
<dbReference type="SUPFAM" id="SSF57716">
    <property type="entry name" value="Glucocorticoid receptor-like (DNA-binding domain)"/>
    <property type="match status" value="1"/>
</dbReference>
<keyword evidence="8" id="KW-1185">Reference proteome</keyword>
<feature type="zinc finger region" description="dksA C4-type" evidence="4">
    <location>
        <begin position="173"/>
        <end position="197"/>
    </location>
</feature>
<accession>A0A1U9NPL5</accession>
<gene>
    <name evidence="7" type="primary">yocK_2</name>
    <name evidence="7" type="ORF">STSP2_02923</name>
</gene>
<evidence type="ECO:0000256" key="2">
    <source>
        <dbReference type="ARBA" id="ARBA00022771"/>
    </source>
</evidence>
<keyword evidence="2" id="KW-0863">Zinc-finger</keyword>
<dbReference type="PANTHER" id="PTHR33823:SF4">
    <property type="entry name" value="GENERAL STRESS PROTEIN 16O"/>
    <property type="match status" value="1"/>
</dbReference>
<evidence type="ECO:0000259" key="6">
    <source>
        <dbReference type="Pfam" id="PF01258"/>
    </source>
</evidence>
<dbReference type="InterPro" id="IPR000962">
    <property type="entry name" value="Znf_DskA_TraR"/>
</dbReference>
<evidence type="ECO:0000256" key="4">
    <source>
        <dbReference type="PROSITE-ProRule" id="PRU00510"/>
    </source>
</evidence>
<keyword evidence="3" id="KW-0862">Zinc</keyword>
<organism evidence="7 8">
    <name type="scientific">Anaerohalosphaera lusitana</name>
    <dbReference type="NCBI Taxonomy" id="1936003"/>
    <lineage>
        <taxon>Bacteria</taxon>
        <taxon>Pseudomonadati</taxon>
        <taxon>Planctomycetota</taxon>
        <taxon>Phycisphaerae</taxon>
        <taxon>Sedimentisphaerales</taxon>
        <taxon>Anaerohalosphaeraceae</taxon>
        <taxon>Anaerohalosphaera</taxon>
    </lineage>
</organism>
<evidence type="ECO:0000313" key="7">
    <source>
        <dbReference type="EMBL" id="AQT69727.1"/>
    </source>
</evidence>
<dbReference type="Gene3D" id="1.20.120.910">
    <property type="entry name" value="DksA, coiled-coil domain"/>
    <property type="match status" value="1"/>
</dbReference>